<proteinExistence type="predicted"/>
<organism evidence="1 2">
    <name type="scientific">Actinoallomurus iriomotensis</name>
    <dbReference type="NCBI Taxonomy" id="478107"/>
    <lineage>
        <taxon>Bacteria</taxon>
        <taxon>Bacillati</taxon>
        <taxon>Actinomycetota</taxon>
        <taxon>Actinomycetes</taxon>
        <taxon>Streptosporangiales</taxon>
        <taxon>Thermomonosporaceae</taxon>
        <taxon>Actinoallomurus</taxon>
    </lineage>
</organism>
<dbReference type="AlphaFoldDB" id="A0A9W6VXU9"/>
<protein>
    <submittedName>
        <fullName evidence="1">Uncharacterized protein</fullName>
    </submittedName>
</protein>
<reference evidence="1" key="1">
    <citation type="submission" date="2023-03" db="EMBL/GenBank/DDBJ databases">
        <title>Actinoallomurus iriomotensis NBRC 103684.</title>
        <authorList>
            <person name="Ichikawa N."/>
            <person name="Sato H."/>
            <person name="Tonouchi N."/>
        </authorList>
    </citation>
    <scope>NUCLEOTIDE SEQUENCE</scope>
    <source>
        <strain evidence="1">NBRC 103684</strain>
    </source>
</reference>
<dbReference type="RefSeq" id="WP_285565783.1">
    <property type="nucleotide sequence ID" value="NZ_BSTK01000001.1"/>
</dbReference>
<keyword evidence="2" id="KW-1185">Reference proteome</keyword>
<sequence>MRHARDEVTTAVEAATRVLSISGRSEPPEFENPDVSWGELASEGVWAPTRDGQRVHIGVAGAAAEDRLASVIRPSLRVFLGLETETDVIGQTTTAGVRFITVLHGPGAPEEFRFPLRLGEGLSLDPTPSGGYDVVHDRYGATVGRFYSPWGYDSLYRAIPAEYHLEGTTIVMTVRHRDADALYPVLADPHYAR</sequence>
<comment type="caution">
    <text evidence="1">The sequence shown here is derived from an EMBL/GenBank/DDBJ whole genome shotgun (WGS) entry which is preliminary data.</text>
</comment>
<name>A0A9W6VXU9_9ACTN</name>
<dbReference type="EMBL" id="BSTK01000001">
    <property type="protein sequence ID" value="GLY82191.1"/>
    <property type="molecule type" value="Genomic_DNA"/>
</dbReference>
<dbReference type="Proteomes" id="UP001165074">
    <property type="component" value="Unassembled WGS sequence"/>
</dbReference>
<evidence type="ECO:0000313" key="2">
    <source>
        <dbReference type="Proteomes" id="UP001165074"/>
    </source>
</evidence>
<accession>A0A9W6VXU9</accession>
<gene>
    <name evidence="1" type="ORF">Airi02_001230</name>
</gene>
<evidence type="ECO:0000313" key="1">
    <source>
        <dbReference type="EMBL" id="GLY82191.1"/>
    </source>
</evidence>